<dbReference type="PANTHER" id="PTHR11014:SF63">
    <property type="entry name" value="METALLOPEPTIDASE, PUTATIVE (AFU_ORTHOLOGUE AFUA_6G09600)-RELATED"/>
    <property type="match status" value="1"/>
</dbReference>
<dbReference type="EMBL" id="CP027806">
    <property type="protein sequence ID" value="AXJ00756.1"/>
    <property type="molecule type" value="Genomic_DNA"/>
</dbReference>
<dbReference type="RefSeq" id="WP_114984018.1">
    <property type="nucleotide sequence ID" value="NZ_CP027806.1"/>
</dbReference>
<dbReference type="SUPFAM" id="SSF55031">
    <property type="entry name" value="Bacterial exopeptidase dimerisation domain"/>
    <property type="match status" value="1"/>
</dbReference>
<dbReference type="InterPro" id="IPR036264">
    <property type="entry name" value="Bact_exopeptidase_dim_dom"/>
</dbReference>
<evidence type="ECO:0000313" key="5">
    <source>
        <dbReference type="EMBL" id="AXJ00756.1"/>
    </source>
</evidence>
<evidence type="ECO:0000256" key="2">
    <source>
        <dbReference type="ARBA" id="ARBA00022801"/>
    </source>
</evidence>
<dbReference type="NCBIfam" id="TIGR01891">
    <property type="entry name" value="amidohydrolases"/>
    <property type="match status" value="1"/>
</dbReference>
<feature type="binding site" evidence="3">
    <location>
        <position position="173"/>
    </location>
    <ligand>
        <name>Mn(2+)</name>
        <dbReference type="ChEBI" id="CHEBI:29035"/>
        <label>1</label>
    </ligand>
</feature>
<dbReference type="Proteomes" id="UP000254808">
    <property type="component" value="Chromosome"/>
</dbReference>
<dbReference type="Pfam" id="PF01546">
    <property type="entry name" value="Peptidase_M20"/>
    <property type="match status" value="1"/>
</dbReference>
<gene>
    <name evidence="5" type="ORF">CYPRO_1500</name>
</gene>
<dbReference type="GO" id="GO:0046872">
    <property type="term" value="F:metal ion binding"/>
    <property type="evidence" value="ECO:0007669"/>
    <property type="project" value="UniProtKB-KW"/>
</dbReference>
<organism evidence="5 6">
    <name type="scientific">Cyclonatronum proteinivorum</name>
    <dbReference type="NCBI Taxonomy" id="1457365"/>
    <lineage>
        <taxon>Bacteria</taxon>
        <taxon>Pseudomonadati</taxon>
        <taxon>Balneolota</taxon>
        <taxon>Balneolia</taxon>
        <taxon>Balneolales</taxon>
        <taxon>Cyclonatronaceae</taxon>
        <taxon>Cyclonatronum</taxon>
    </lineage>
</organism>
<feature type="binding site" evidence="3">
    <location>
        <position position="373"/>
    </location>
    <ligand>
        <name>Mn(2+)</name>
        <dbReference type="ChEBI" id="CHEBI:29035"/>
        <label>2</label>
    </ligand>
</feature>
<evidence type="ECO:0000256" key="3">
    <source>
        <dbReference type="PIRSR" id="PIRSR005962-1"/>
    </source>
</evidence>
<dbReference type="OrthoDB" id="9776731at2"/>
<dbReference type="InterPro" id="IPR011650">
    <property type="entry name" value="Peptidase_M20_dimer"/>
</dbReference>
<dbReference type="PIRSF" id="PIRSF005962">
    <property type="entry name" value="Pept_M20D_amidohydro"/>
    <property type="match status" value="1"/>
</dbReference>
<dbReference type="Gene3D" id="3.30.70.360">
    <property type="match status" value="1"/>
</dbReference>
<evidence type="ECO:0000313" key="6">
    <source>
        <dbReference type="Proteomes" id="UP000254808"/>
    </source>
</evidence>
<evidence type="ECO:0000259" key="4">
    <source>
        <dbReference type="Pfam" id="PF07687"/>
    </source>
</evidence>
<dbReference type="CDD" id="cd03886">
    <property type="entry name" value="M20_Acy1"/>
    <property type="match status" value="1"/>
</dbReference>
<proteinExistence type="inferred from homology"/>
<keyword evidence="6" id="KW-1185">Reference proteome</keyword>
<keyword evidence="2 5" id="KW-0378">Hydrolase</keyword>
<dbReference type="KEGG" id="cprv:CYPRO_1500"/>
<keyword evidence="3" id="KW-0479">Metal-binding</keyword>
<dbReference type="Pfam" id="PF07687">
    <property type="entry name" value="M20_dimer"/>
    <property type="match status" value="1"/>
</dbReference>
<comment type="cofactor">
    <cofactor evidence="3">
        <name>Mn(2+)</name>
        <dbReference type="ChEBI" id="CHEBI:29035"/>
    </cofactor>
    <text evidence="3">The Mn(2+) ion enhances activity.</text>
</comment>
<dbReference type="GO" id="GO:0016787">
    <property type="term" value="F:hydrolase activity"/>
    <property type="evidence" value="ECO:0007669"/>
    <property type="project" value="UniProtKB-KW"/>
</dbReference>
<dbReference type="PANTHER" id="PTHR11014">
    <property type="entry name" value="PEPTIDASE M20 FAMILY MEMBER"/>
    <property type="match status" value="1"/>
</dbReference>
<feature type="binding site" evidence="3">
    <location>
        <position position="112"/>
    </location>
    <ligand>
        <name>Mn(2+)</name>
        <dbReference type="ChEBI" id="CHEBI:29035"/>
        <label>2</label>
    </ligand>
</feature>
<accession>A0A345UJV4</accession>
<sequence length="406" mass="43654">MIPPLLTQQLKQRATELMPDMIQWRRHLHQHPEISYKEFETTKWLTTRLEEMGFEVHHPTETGCVAVIRGKAPQSRVVALRADIDALAMEETGVAKADFRSKNPGAAHCCGHDAHTANLLGCARMLSDLRDQLEGTVVLVFQPGEEKLPGGGRLISESGILHTLGVQAIYGLHTSPAHAPGQIGVIKGPMMARPDEFALDLIGKGGHAAAPHLAIDPIVMAAQFVSAVQTVRSRSINPLEPVVVTVGKINGGTAHNVIPEKVSMLGTIRSFSRETSNFIAQRIEAIAAGIAQGAGGSYSFKYDEGYPAVINTDWATDVIVDVAETLHGPDTALWMPEPVMGGEDFAFYLEHFPGAFFLLGTGSAKADSLWSWHHPRYNIDEDAFVTGASMMAGIALHAGATGGNHG</sequence>
<evidence type="ECO:0000256" key="1">
    <source>
        <dbReference type="ARBA" id="ARBA00006153"/>
    </source>
</evidence>
<comment type="similarity">
    <text evidence="1">Belongs to the peptidase M20 family.</text>
</comment>
<dbReference type="InterPro" id="IPR017439">
    <property type="entry name" value="Amidohydrolase"/>
</dbReference>
<dbReference type="FunFam" id="3.30.70.360:FF:000014">
    <property type="entry name" value="N-acyl-L-amino acid amidohydrolase"/>
    <property type="match status" value="1"/>
</dbReference>
<keyword evidence="3" id="KW-0464">Manganese</keyword>
<dbReference type="SUPFAM" id="SSF53187">
    <property type="entry name" value="Zn-dependent exopeptidases"/>
    <property type="match status" value="1"/>
</dbReference>
<reference evidence="5 6" key="1">
    <citation type="submission" date="2018-03" db="EMBL/GenBank/DDBJ databases">
        <title>Phenotypic and genomic properties of Cyclonatronum proteinivorum gen. nov., sp. nov., a haloalkaliphilic bacteroidete from soda lakes possessing Na+-translocating rhodopsin.</title>
        <authorList>
            <person name="Toshchakov S.V."/>
            <person name="Korzhenkov A."/>
            <person name="Samarov N.I."/>
            <person name="Kublanov I.V."/>
            <person name="Muntyan M.S."/>
            <person name="Sorokin D.Y."/>
        </authorList>
    </citation>
    <scope>NUCLEOTIDE SEQUENCE [LARGE SCALE GENOMIC DNA]</scope>
    <source>
        <strain evidence="5 6">Omega</strain>
    </source>
</reference>
<dbReference type="InterPro" id="IPR002933">
    <property type="entry name" value="Peptidase_M20"/>
</dbReference>
<dbReference type="Gene3D" id="3.40.630.10">
    <property type="entry name" value="Zn peptidases"/>
    <property type="match status" value="1"/>
</dbReference>
<feature type="binding site" evidence="3">
    <location>
        <position position="146"/>
    </location>
    <ligand>
        <name>Mn(2+)</name>
        <dbReference type="ChEBI" id="CHEBI:29035"/>
        <label>2</label>
    </ligand>
</feature>
<protein>
    <submittedName>
        <fullName evidence="5">Amidohydrolase</fullName>
    </submittedName>
</protein>
<name>A0A345UJV4_9BACT</name>
<feature type="binding site" evidence="3">
    <location>
        <position position="110"/>
    </location>
    <ligand>
        <name>Mn(2+)</name>
        <dbReference type="ChEBI" id="CHEBI:29035"/>
        <label>2</label>
    </ligand>
</feature>
<feature type="domain" description="Peptidase M20 dimerisation" evidence="4">
    <location>
        <begin position="199"/>
        <end position="288"/>
    </location>
</feature>
<dbReference type="AlphaFoldDB" id="A0A345UJV4"/>